<name>A9E0A9_9FLAO</name>
<reference evidence="1 2" key="1">
    <citation type="journal article" date="2011" name="J. Bacteriol.">
        <title>Genome sequence of the algicidal bacterium Kordia algicida OT-1.</title>
        <authorList>
            <person name="Lee H.S."/>
            <person name="Kang S.G."/>
            <person name="Kwon K.K."/>
            <person name="Lee J.H."/>
            <person name="Kim S.J."/>
        </authorList>
    </citation>
    <scope>NUCLEOTIDE SEQUENCE [LARGE SCALE GENOMIC DNA]</scope>
    <source>
        <strain evidence="1 2">OT-1</strain>
    </source>
</reference>
<dbReference type="AlphaFoldDB" id="A9E0A9"/>
<proteinExistence type="predicted"/>
<keyword evidence="2" id="KW-1185">Reference proteome</keyword>
<sequence>MKHFDWLKHEVTNKNEVKKYYLFSSSISFSFRSYSASSASIF</sequence>
<comment type="caution">
    <text evidence="1">The sequence shown here is derived from an EMBL/GenBank/DDBJ whole genome shotgun (WGS) entry which is preliminary data.</text>
</comment>
<dbReference type="Proteomes" id="UP000002945">
    <property type="component" value="Unassembled WGS sequence"/>
</dbReference>
<dbReference type="HOGENOM" id="CLU_3252958_0_0_10"/>
<gene>
    <name evidence="1" type="ORF">KAOT1_05432</name>
</gene>
<dbReference type="EMBL" id="ABIB01000006">
    <property type="protein sequence ID" value="EDP95820.1"/>
    <property type="molecule type" value="Genomic_DNA"/>
</dbReference>
<evidence type="ECO:0000313" key="2">
    <source>
        <dbReference type="Proteomes" id="UP000002945"/>
    </source>
</evidence>
<evidence type="ECO:0000313" key="1">
    <source>
        <dbReference type="EMBL" id="EDP95820.1"/>
    </source>
</evidence>
<organism evidence="1 2">
    <name type="scientific">Kordia algicida OT-1</name>
    <dbReference type="NCBI Taxonomy" id="391587"/>
    <lineage>
        <taxon>Bacteria</taxon>
        <taxon>Pseudomonadati</taxon>
        <taxon>Bacteroidota</taxon>
        <taxon>Flavobacteriia</taxon>
        <taxon>Flavobacteriales</taxon>
        <taxon>Flavobacteriaceae</taxon>
        <taxon>Kordia</taxon>
    </lineage>
</organism>
<accession>A9E0A9</accession>
<protein>
    <submittedName>
        <fullName evidence="1">Uncharacterized protein</fullName>
    </submittedName>
</protein>